<keyword evidence="2" id="KW-1185">Reference proteome</keyword>
<evidence type="ECO:0000313" key="1">
    <source>
        <dbReference type="EMBL" id="OJT10637.1"/>
    </source>
</evidence>
<dbReference type="InterPro" id="IPR032675">
    <property type="entry name" value="LRR_dom_sf"/>
</dbReference>
<name>A0A1M2VSS0_TRAPU</name>
<accession>A0A1M2VSS0</accession>
<dbReference type="STRING" id="154538.A0A1M2VSS0"/>
<dbReference type="AlphaFoldDB" id="A0A1M2VSS0"/>
<sequence>MIHRQYDGPCTLAALARTARFFQDVALDTLWNIQSSLIPLVKCFPQDVWTERRDEDGFRVVSLVAEPKPEDWTRVKLYAARIRDISLSASALNSQRLEGKLAGDAFVTLKKSLGSEPFLPNLHSFAWEQTPGEEAHALASFQLMLSPHASSMNVKINKWSDDSAQAIATALDEYGEKAVQLRSITVLYTNPNWKCPPIEKAVLALGFRQQNLQALMCTWQNKMSLETITQLSKLNTLQKVSIKADAEKTTQLLEVARSTSGTFFSSLRLLSLHSDTLVLCEEWLHAIRSSALDSLTCIVDEPPTTAELHGFLTRLAASSHRLHSGKLAQLRLVSRKAAPRPSSLHHVTPATLEPLLPLALTALQLELGCPVDVDDAFLERAARAWPRLRTLELAAELRRYTGAPRVTLAGLLPLAQHCPDLSTLGLPFVADAGAFQQRFDAGDRPTDGVSFGLEVPFTLGVGGSIINQATDTFLLAGVLSDLCPSLRAVQTAWNRLGEVGGANVGRLELEREDMADSWRQIDRFAVEMARVRRQERMWME</sequence>
<protein>
    <submittedName>
        <fullName evidence="1">Uncharacterized protein</fullName>
    </submittedName>
</protein>
<comment type="caution">
    <text evidence="1">The sequence shown here is derived from an EMBL/GenBank/DDBJ whole genome shotgun (WGS) entry which is preliminary data.</text>
</comment>
<dbReference type="Proteomes" id="UP000184267">
    <property type="component" value="Unassembled WGS sequence"/>
</dbReference>
<dbReference type="OrthoDB" id="2804406at2759"/>
<dbReference type="OMA" id="NARNHED"/>
<dbReference type="EMBL" id="MNAD01000762">
    <property type="protein sequence ID" value="OJT10637.1"/>
    <property type="molecule type" value="Genomic_DNA"/>
</dbReference>
<gene>
    <name evidence="1" type="ORF">TRAPUB_12831</name>
</gene>
<organism evidence="1 2">
    <name type="scientific">Trametes pubescens</name>
    <name type="common">White-rot fungus</name>
    <dbReference type="NCBI Taxonomy" id="154538"/>
    <lineage>
        <taxon>Eukaryota</taxon>
        <taxon>Fungi</taxon>
        <taxon>Dikarya</taxon>
        <taxon>Basidiomycota</taxon>
        <taxon>Agaricomycotina</taxon>
        <taxon>Agaricomycetes</taxon>
        <taxon>Polyporales</taxon>
        <taxon>Polyporaceae</taxon>
        <taxon>Trametes</taxon>
    </lineage>
</organism>
<proteinExistence type="predicted"/>
<reference evidence="1 2" key="1">
    <citation type="submission" date="2016-10" db="EMBL/GenBank/DDBJ databases">
        <title>Genome sequence of the basidiomycete white-rot fungus Trametes pubescens.</title>
        <authorList>
            <person name="Makela M.R."/>
            <person name="Granchi Z."/>
            <person name="Peng M."/>
            <person name="De Vries R.P."/>
            <person name="Grigoriev I."/>
            <person name="Riley R."/>
            <person name="Hilden K."/>
        </authorList>
    </citation>
    <scope>NUCLEOTIDE SEQUENCE [LARGE SCALE GENOMIC DNA]</scope>
    <source>
        <strain evidence="1 2">FBCC735</strain>
    </source>
</reference>
<evidence type="ECO:0000313" key="2">
    <source>
        <dbReference type="Proteomes" id="UP000184267"/>
    </source>
</evidence>
<dbReference type="Gene3D" id="3.80.10.10">
    <property type="entry name" value="Ribonuclease Inhibitor"/>
    <property type="match status" value="1"/>
</dbReference>